<dbReference type="PATRIC" id="fig|1280514.3.peg.870"/>
<reference evidence="1 2" key="1">
    <citation type="submission" date="2015-01" db="EMBL/GenBank/DDBJ databases">
        <title>Draft genome of the acidophilic iron oxidizer Acidithrix ferrooxidans strain Py-F3.</title>
        <authorList>
            <person name="Poehlein A."/>
            <person name="Eisen S."/>
            <person name="Schloemann M."/>
            <person name="Johnson B.D."/>
            <person name="Daniel R."/>
            <person name="Muehling M."/>
        </authorList>
    </citation>
    <scope>NUCLEOTIDE SEQUENCE [LARGE SCALE GENOMIC DNA]</scope>
    <source>
        <strain evidence="1 2">Py-F3</strain>
    </source>
</reference>
<dbReference type="AlphaFoldDB" id="A0A0D8HKM4"/>
<accession>A0A0D8HKM4</accession>
<organism evidence="1 2">
    <name type="scientific">Acidithrix ferrooxidans</name>
    <dbReference type="NCBI Taxonomy" id="1280514"/>
    <lineage>
        <taxon>Bacteria</taxon>
        <taxon>Bacillati</taxon>
        <taxon>Actinomycetota</taxon>
        <taxon>Acidimicrobiia</taxon>
        <taxon>Acidimicrobiales</taxon>
        <taxon>Acidimicrobiaceae</taxon>
        <taxon>Acidithrix</taxon>
    </lineage>
</organism>
<protein>
    <recommendedName>
        <fullName evidence="3">Nucleotidyl transferase AbiEii toxin, Type IV TA system</fullName>
    </recommendedName>
</protein>
<name>A0A0D8HKM4_9ACTN</name>
<dbReference type="Proteomes" id="UP000032360">
    <property type="component" value="Unassembled WGS sequence"/>
</dbReference>
<dbReference type="Gene3D" id="3.10.450.620">
    <property type="entry name" value="JHP933, nucleotidyltransferase-like core domain"/>
    <property type="match status" value="1"/>
</dbReference>
<dbReference type="EMBL" id="JXYS01000016">
    <property type="protein sequence ID" value="KJF18473.1"/>
    <property type="molecule type" value="Genomic_DNA"/>
</dbReference>
<sequence length="248" mass="27910">MVLTGGTALRLCYGGVLYSEDLDFAGGLDFDPSQMKPFMERLKDNVGATYGLLAEVDEYLPNGNDSVHVSRWKSKILLPNFDRSLKQNYVIHLEVARISSCTGEVRPIQVISNNVSFGYRSLMLRVESKVEILADKIVALGARDHVKPRDLWDIHMLAQDAVLLNGDFVRSKINDYHLDYARFLQQLAERVALLRKPLTVSGFQKEMSRFLDAQIQTFIREPRYVHDILEVVIGVAEAAIGELEGTAP</sequence>
<proteinExistence type="predicted"/>
<evidence type="ECO:0000313" key="2">
    <source>
        <dbReference type="Proteomes" id="UP000032360"/>
    </source>
</evidence>
<dbReference type="Pfam" id="PF08843">
    <property type="entry name" value="AbiEii"/>
    <property type="match status" value="1"/>
</dbReference>
<gene>
    <name evidence="1" type="ORF">AXFE_06440</name>
</gene>
<evidence type="ECO:0000313" key="1">
    <source>
        <dbReference type="EMBL" id="KJF18473.1"/>
    </source>
</evidence>
<evidence type="ECO:0008006" key="3">
    <source>
        <dbReference type="Google" id="ProtNLM"/>
    </source>
</evidence>
<dbReference type="InterPro" id="IPR014942">
    <property type="entry name" value="AbiEii"/>
</dbReference>
<comment type="caution">
    <text evidence="1">The sequence shown here is derived from an EMBL/GenBank/DDBJ whole genome shotgun (WGS) entry which is preliminary data.</text>
</comment>
<keyword evidence="2" id="KW-1185">Reference proteome</keyword>
<dbReference type="STRING" id="1280514.AXFE_06440"/>